<organism evidence="2 3">
    <name type="scientific">Candidatus Desantisbacteria bacterium CG2_30_40_21</name>
    <dbReference type="NCBI Taxonomy" id="1817895"/>
    <lineage>
        <taxon>Bacteria</taxon>
        <taxon>Candidatus Desantisiibacteriota</taxon>
    </lineage>
</organism>
<sequence>MKYYHRRIEIGKMFVDVVKYMVTIIIIGGIFTDSITSQMAFWGIFASMIFLVAAFFTIPLNKEV</sequence>
<feature type="transmembrane region" description="Helical" evidence="1">
    <location>
        <begin position="12"/>
        <end position="32"/>
    </location>
</feature>
<keyword evidence="1" id="KW-0812">Transmembrane</keyword>
<dbReference type="AlphaFoldDB" id="A0A1J5DK77"/>
<accession>A0A1J5DK77</accession>
<dbReference type="Proteomes" id="UP000183085">
    <property type="component" value="Unassembled WGS sequence"/>
</dbReference>
<comment type="caution">
    <text evidence="2">The sequence shown here is derived from an EMBL/GenBank/DDBJ whole genome shotgun (WGS) entry which is preliminary data.</text>
</comment>
<keyword evidence="1" id="KW-1133">Transmembrane helix</keyword>
<dbReference type="STRING" id="1817895.AUJ95_09225"/>
<keyword evidence="1" id="KW-0472">Membrane</keyword>
<feature type="transmembrane region" description="Helical" evidence="1">
    <location>
        <begin position="38"/>
        <end position="58"/>
    </location>
</feature>
<evidence type="ECO:0000256" key="1">
    <source>
        <dbReference type="SAM" id="Phobius"/>
    </source>
</evidence>
<reference evidence="2 3" key="1">
    <citation type="journal article" date="2016" name="Environ. Microbiol.">
        <title>Genomic resolution of a cold subsurface aquifer community provides metabolic insights for novel microbes adapted to high CO concentrations.</title>
        <authorList>
            <person name="Probst A.J."/>
            <person name="Castelle C.J."/>
            <person name="Singh A."/>
            <person name="Brown C.T."/>
            <person name="Anantharaman K."/>
            <person name="Sharon I."/>
            <person name="Hug L.A."/>
            <person name="Burstein D."/>
            <person name="Emerson J.B."/>
            <person name="Thomas B.C."/>
            <person name="Banfield J.F."/>
        </authorList>
    </citation>
    <scope>NUCLEOTIDE SEQUENCE [LARGE SCALE GENOMIC DNA]</scope>
    <source>
        <strain evidence="2">CG2_30_40_21</strain>
    </source>
</reference>
<evidence type="ECO:0000313" key="2">
    <source>
        <dbReference type="EMBL" id="OIP36641.1"/>
    </source>
</evidence>
<protein>
    <submittedName>
        <fullName evidence="2">Uncharacterized protein</fullName>
    </submittedName>
</protein>
<gene>
    <name evidence="2" type="ORF">AUJ95_09225</name>
</gene>
<evidence type="ECO:0000313" key="3">
    <source>
        <dbReference type="Proteomes" id="UP000183085"/>
    </source>
</evidence>
<dbReference type="InterPro" id="IPR046568">
    <property type="entry name" value="DUF6722"/>
</dbReference>
<dbReference type="Pfam" id="PF20482">
    <property type="entry name" value="DUF6722"/>
    <property type="match status" value="1"/>
</dbReference>
<proteinExistence type="predicted"/>
<name>A0A1J5DK77_9BACT</name>
<dbReference type="EMBL" id="MNYI01000235">
    <property type="protein sequence ID" value="OIP36641.1"/>
    <property type="molecule type" value="Genomic_DNA"/>
</dbReference>